<feature type="chain" id="PRO_5032689709" evidence="2">
    <location>
        <begin position="16"/>
        <end position="223"/>
    </location>
</feature>
<dbReference type="Proteomes" id="UP000601435">
    <property type="component" value="Unassembled WGS sequence"/>
</dbReference>
<reference evidence="3" key="1">
    <citation type="submission" date="2021-02" db="EMBL/GenBank/DDBJ databases">
        <authorList>
            <person name="Dougan E. K."/>
            <person name="Rhodes N."/>
            <person name="Thang M."/>
            <person name="Chan C."/>
        </authorList>
    </citation>
    <scope>NUCLEOTIDE SEQUENCE</scope>
</reference>
<name>A0A813B1G5_9DINO</name>
<keyword evidence="4" id="KW-1185">Reference proteome</keyword>
<keyword evidence="2" id="KW-0732">Signal</keyword>
<keyword evidence="1" id="KW-1133">Transmembrane helix</keyword>
<feature type="transmembrane region" description="Helical" evidence="1">
    <location>
        <begin position="63"/>
        <end position="81"/>
    </location>
</feature>
<accession>A0A813B1G5</accession>
<dbReference type="EMBL" id="CAJNJA010066225">
    <property type="protein sequence ID" value="CAE7888327.1"/>
    <property type="molecule type" value="Genomic_DNA"/>
</dbReference>
<dbReference type="AlphaFoldDB" id="A0A813B1G5"/>
<evidence type="ECO:0000256" key="1">
    <source>
        <dbReference type="SAM" id="Phobius"/>
    </source>
</evidence>
<keyword evidence="1" id="KW-0472">Membrane</keyword>
<feature type="transmembrane region" description="Helical" evidence="1">
    <location>
        <begin position="88"/>
        <end position="108"/>
    </location>
</feature>
<evidence type="ECO:0000313" key="4">
    <source>
        <dbReference type="Proteomes" id="UP000601435"/>
    </source>
</evidence>
<comment type="caution">
    <text evidence="3">The sequence shown here is derived from an EMBL/GenBank/DDBJ whole genome shotgun (WGS) entry which is preliminary data.</text>
</comment>
<organism evidence="3 4">
    <name type="scientific">Symbiodinium necroappetens</name>
    <dbReference type="NCBI Taxonomy" id="1628268"/>
    <lineage>
        <taxon>Eukaryota</taxon>
        <taxon>Sar</taxon>
        <taxon>Alveolata</taxon>
        <taxon>Dinophyceae</taxon>
        <taxon>Suessiales</taxon>
        <taxon>Symbiodiniaceae</taxon>
        <taxon>Symbiodinium</taxon>
    </lineage>
</organism>
<gene>
    <name evidence="3" type="ORF">SNEC2469_LOCUS29432</name>
</gene>
<protein>
    <submittedName>
        <fullName evidence="3">Uncharacterized protein</fullName>
    </submittedName>
</protein>
<feature type="transmembrane region" description="Helical" evidence="1">
    <location>
        <begin position="142"/>
        <end position="163"/>
    </location>
</feature>
<evidence type="ECO:0000313" key="3">
    <source>
        <dbReference type="EMBL" id="CAE7888327.1"/>
    </source>
</evidence>
<feature type="signal peptide" evidence="2">
    <location>
        <begin position="1"/>
        <end position="15"/>
    </location>
</feature>
<keyword evidence="1" id="KW-0812">Transmembrane</keyword>
<dbReference type="OrthoDB" id="434906at2759"/>
<sequence length="223" mass="23910">MSLLLFTSFLLASHGSPSQDALQMLALPASLAQGQGSGDGGSGSMSGQCLLQLLNMDSGIHDVHMLMSLWPALLVAGLAVLKGGWLAAVVGSNVFLPAFIAGFGKYLVAFRLRPESDLENEALHLDFLPPGPQMSSHVELRIAAVLGAIVGFSALSVCSWIYTVRTRSPEETRPHVAYLIQAYRPECAIWEASLSCRVDHHSRSLQSASFKGLKGSRLPQGFY</sequence>
<proteinExistence type="predicted"/>
<evidence type="ECO:0000256" key="2">
    <source>
        <dbReference type="SAM" id="SignalP"/>
    </source>
</evidence>